<dbReference type="AlphaFoldDB" id="U5NFR5"/>
<evidence type="ECO:0000256" key="3">
    <source>
        <dbReference type="ARBA" id="ARBA00023274"/>
    </source>
</evidence>
<dbReference type="HOGENOM" id="CLU_118079_0_0_14"/>
<feature type="region of interest" description="Disordered" evidence="5">
    <location>
        <begin position="109"/>
        <end position="130"/>
    </location>
</feature>
<proteinExistence type="inferred from homology"/>
<dbReference type="OrthoDB" id="9793353at2"/>
<dbReference type="Gene3D" id="3.30.70.330">
    <property type="match status" value="1"/>
</dbReference>
<dbReference type="SUPFAM" id="SSF54189">
    <property type="entry name" value="Ribosomal proteins S24e, L23 and L15e"/>
    <property type="match status" value="1"/>
</dbReference>
<reference evidence="6 7" key="1">
    <citation type="journal article" date="2013" name="Genome Announc.">
        <title>Genome Sequence of Mycoplasma parvum (Formerly Eperythrozoon parvum), a Diminutive Hemoplasma of the Pig.</title>
        <authorList>
            <person name="do Nascimento N.C."/>
            <person name="Dos Santos A.P."/>
            <person name="Chu Y."/>
            <person name="Guimaraes A.M."/>
            <person name="Pagliaro A."/>
            <person name="Messick J.B."/>
        </authorList>
    </citation>
    <scope>NUCLEOTIDE SEQUENCE [LARGE SCALE GENOMIC DNA]</scope>
    <source>
        <strain evidence="6 7">Indiana</strain>
    </source>
</reference>
<dbReference type="GO" id="GO:0006412">
    <property type="term" value="P:translation"/>
    <property type="evidence" value="ECO:0007669"/>
    <property type="project" value="InterPro"/>
</dbReference>
<sequence length="154" mass="18419">MEIIDVIKETYYYQKNYFYKNQTNYKIVFVVDRKANKVMIKKAFKVMFGVLPQKVNTQNRHPQPARVMPKSRKNFTKAKKLAFVYLKREDFEKLRQLFELESMPQELQKVTEEVETTSSNIESTKKVEKEDDIKVVENKKEVEEKVEQVADNKK</sequence>
<dbReference type="EMBL" id="CP006771">
    <property type="protein sequence ID" value="AGX89088.1"/>
    <property type="molecule type" value="Genomic_DNA"/>
</dbReference>
<evidence type="ECO:0000256" key="1">
    <source>
        <dbReference type="ARBA" id="ARBA00006700"/>
    </source>
</evidence>
<gene>
    <name evidence="6" type="ORF">PRV_01715</name>
</gene>
<dbReference type="RefSeq" id="WP_022769755.1">
    <property type="nucleotide sequence ID" value="NC_022575.1"/>
</dbReference>
<dbReference type="PATRIC" id="fig|1403316.3.peg.312"/>
<dbReference type="Proteomes" id="UP000017119">
    <property type="component" value="Chromosome"/>
</dbReference>
<dbReference type="InterPro" id="IPR012677">
    <property type="entry name" value="Nucleotide-bd_a/b_plait_sf"/>
</dbReference>
<dbReference type="KEGG" id="mpv:PRV_01715"/>
<dbReference type="GO" id="GO:0005840">
    <property type="term" value="C:ribosome"/>
    <property type="evidence" value="ECO:0007669"/>
    <property type="project" value="UniProtKB-KW"/>
</dbReference>
<evidence type="ECO:0000256" key="5">
    <source>
        <dbReference type="SAM" id="MobiDB-lite"/>
    </source>
</evidence>
<evidence type="ECO:0000256" key="4">
    <source>
        <dbReference type="ARBA" id="ARBA00035481"/>
    </source>
</evidence>
<evidence type="ECO:0000313" key="6">
    <source>
        <dbReference type="EMBL" id="AGX89088.1"/>
    </source>
</evidence>
<organism evidence="6 7">
    <name type="scientific">Mycoplasma parvum str. Indiana</name>
    <dbReference type="NCBI Taxonomy" id="1403316"/>
    <lineage>
        <taxon>Bacteria</taxon>
        <taxon>Bacillati</taxon>
        <taxon>Mycoplasmatota</taxon>
        <taxon>Mollicutes</taxon>
        <taxon>Mycoplasmataceae</taxon>
        <taxon>Mycoplasma</taxon>
    </lineage>
</organism>
<keyword evidence="7" id="KW-1185">Reference proteome</keyword>
<dbReference type="InterPro" id="IPR012678">
    <property type="entry name" value="Ribosomal_uL23/eL15/eS24_sf"/>
</dbReference>
<dbReference type="STRING" id="1403316.PRV_01715"/>
<dbReference type="Pfam" id="PF00276">
    <property type="entry name" value="Ribosomal_L23"/>
    <property type="match status" value="1"/>
</dbReference>
<protein>
    <recommendedName>
        <fullName evidence="4">50S ribosomal protein L23</fullName>
    </recommendedName>
</protein>
<accession>U5NFR5</accession>
<name>U5NFR5_9MOLU</name>
<comment type="similarity">
    <text evidence="1">Belongs to the universal ribosomal protein uL23 family.</text>
</comment>
<evidence type="ECO:0000313" key="7">
    <source>
        <dbReference type="Proteomes" id="UP000017119"/>
    </source>
</evidence>
<keyword evidence="3" id="KW-0687">Ribonucleoprotein</keyword>
<keyword evidence="2" id="KW-0689">Ribosomal protein</keyword>
<dbReference type="GO" id="GO:1990904">
    <property type="term" value="C:ribonucleoprotein complex"/>
    <property type="evidence" value="ECO:0007669"/>
    <property type="project" value="UniProtKB-KW"/>
</dbReference>
<dbReference type="GO" id="GO:0003735">
    <property type="term" value="F:structural constituent of ribosome"/>
    <property type="evidence" value="ECO:0007669"/>
    <property type="project" value="InterPro"/>
</dbReference>
<dbReference type="InterPro" id="IPR013025">
    <property type="entry name" value="Ribosomal_uL23-like"/>
</dbReference>
<evidence type="ECO:0000256" key="2">
    <source>
        <dbReference type="ARBA" id="ARBA00022980"/>
    </source>
</evidence>